<proteinExistence type="predicted"/>
<sequence>MRYKGYNVEPSAHALPSGLYAANLTIENGSPALESSFSFEALDYFFEPDHAIAYASRWARLWIDQRGQAAGRRRGG</sequence>
<dbReference type="RefSeq" id="WP_116611982.1">
    <property type="nucleotide sequence ID" value="NZ_QEOB01000010.1"/>
</dbReference>
<evidence type="ECO:0008006" key="3">
    <source>
        <dbReference type="Google" id="ProtNLM"/>
    </source>
</evidence>
<evidence type="ECO:0000313" key="2">
    <source>
        <dbReference type="Proteomes" id="UP000245712"/>
    </source>
</evidence>
<comment type="caution">
    <text evidence="1">The sequence shown here is derived from an EMBL/GenBank/DDBJ whole genome shotgun (WGS) entry which is preliminary data.</text>
</comment>
<dbReference type="EMBL" id="QEOB01000010">
    <property type="protein sequence ID" value="PVX81676.1"/>
    <property type="molecule type" value="Genomic_DNA"/>
</dbReference>
<organism evidence="1 2">
    <name type="scientific">Paraburkholderia unamae</name>
    <dbReference type="NCBI Taxonomy" id="219649"/>
    <lineage>
        <taxon>Bacteria</taxon>
        <taxon>Pseudomonadati</taxon>
        <taxon>Pseudomonadota</taxon>
        <taxon>Betaproteobacteria</taxon>
        <taxon>Burkholderiales</taxon>
        <taxon>Burkholderiaceae</taxon>
        <taxon>Paraburkholderia</taxon>
    </lineage>
</organism>
<protein>
    <recommendedName>
        <fullName evidence="3">Transcriptional regulator</fullName>
    </recommendedName>
</protein>
<accession>A0ABX5KJ80</accession>
<gene>
    <name evidence="1" type="ORF">C7402_11080</name>
</gene>
<reference evidence="1 2" key="1">
    <citation type="submission" date="2018-05" db="EMBL/GenBank/DDBJ databases">
        <title>Genomic Encyclopedia of Type Strains, Phase IV (KMG-V): Genome sequencing to study the core and pangenomes of soil and plant-associated prokaryotes.</title>
        <authorList>
            <person name="Whitman W."/>
        </authorList>
    </citation>
    <scope>NUCLEOTIDE SEQUENCE [LARGE SCALE GENOMIC DNA]</scope>
    <source>
        <strain evidence="1 2">SCZa-39</strain>
    </source>
</reference>
<name>A0ABX5KJ80_9BURK</name>
<dbReference type="Proteomes" id="UP000245712">
    <property type="component" value="Unassembled WGS sequence"/>
</dbReference>
<evidence type="ECO:0000313" key="1">
    <source>
        <dbReference type="EMBL" id="PVX81676.1"/>
    </source>
</evidence>
<keyword evidence="2" id="KW-1185">Reference proteome</keyword>